<dbReference type="KEGG" id="lgi:LOTGIDRAFT_173630"/>
<reference evidence="2 3" key="1">
    <citation type="journal article" date="2013" name="Nature">
        <title>Insights into bilaterian evolution from three spiralian genomes.</title>
        <authorList>
            <person name="Simakov O."/>
            <person name="Marletaz F."/>
            <person name="Cho S.J."/>
            <person name="Edsinger-Gonzales E."/>
            <person name="Havlak P."/>
            <person name="Hellsten U."/>
            <person name="Kuo D.H."/>
            <person name="Larsson T."/>
            <person name="Lv J."/>
            <person name="Arendt D."/>
            <person name="Savage R."/>
            <person name="Osoegawa K."/>
            <person name="de Jong P."/>
            <person name="Grimwood J."/>
            <person name="Chapman J.A."/>
            <person name="Shapiro H."/>
            <person name="Aerts A."/>
            <person name="Otillar R.P."/>
            <person name="Terry A.Y."/>
            <person name="Boore J.L."/>
            <person name="Grigoriev I.V."/>
            <person name="Lindberg D.R."/>
            <person name="Seaver E.C."/>
            <person name="Weisblat D.A."/>
            <person name="Putnam N.H."/>
            <person name="Rokhsar D.S."/>
        </authorList>
    </citation>
    <scope>NUCLEOTIDE SEQUENCE [LARGE SCALE GENOMIC DNA]</scope>
</reference>
<dbReference type="AlphaFoldDB" id="V4AR13"/>
<dbReference type="EMBL" id="KB200971">
    <property type="protein sequence ID" value="ESO99687.1"/>
    <property type="molecule type" value="Genomic_DNA"/>
</dbReference>
<feature type="signal peptide" evidence="1">
    <location>
        <begin position="1"/>
        <end position="18"/>
    </location>
</feature>
<evidence type="ECO:0000313" key="3">
    <source>
        <dbReference type="Proteomes" id="UP000030746"/>
    </source>
</evidence>
<accession>V4AR13</accession>
<name>V4AR13_LOTGI</name>
<evidence type="ECO:0000313" key="2">
    <source>
        <dbReference type="EMBL" id="ESO99687.1"/>
    </source>
</evidence>
<organism evidence="2 3">
    <name type="scientific">Lottia gigantea</name>
    <name type="common">Giant owl limpet</name>
    <dbReference type="NCBI Taxonomy" id="225164"/>
    <lineage>
        <taxon>Eukaryota</taxon>
        <taxon>Metazoa</taxon>
        <taxon>Spiralia</taxon>
        <taxon>Lophotrochozoa</taxon>
        <taxon>Mollusca</taxon>
        <taxon>Gastropoda</taxon>
        <taxon>Patellogastropoda</taxon>
        <taxon>Lottioidea</taxon>
        <taxon>Lottiidae</taxon>
        <taxon>Lottia</taxon>
    </lineage>
</organism>
<evidence type="ECO:0000256" key="1">
    <source>
        <dbReference type="SAM" id="SignalP"/>
    </source>
</evidence>
<dbReference type="CTD" id="20242450"/>
<keyword evidence="3" id="KW-1185">Reference proteome</keyword>
<sequence length="167" mass="18687">MWIYLATTSLFLLCKVCAINGAAIYDAGSINQNFQEGLNEPLETPLPRVPSPHIIDDAFSSLNKWRNSDDLSKQKILSSFLKEIPVLTNGYAINQYPLSKRHPNFGFMGSRGKRTQDDIGASDFLNTIRPGFRRALETLRSQQMQGLSPELSNSKRQPAFGFHAVRG</sequence>
<gene>
    <name evidence="2" type="ORF">LOTGIDRAFT_173630</name>
</gene>
<proteinExistence type="predicted"/>
<dbReference type="Proteomes" id="UP000030746">
    <property type="component" value="Unassembled WGS sequence"/>
</dbReference>
<keyword evidence="1" id="KW-0732">Signal</keyword>
<dbReference type="HOGENOM" id="CLU_1596367_0_0_1"/>
<dbReference type="GeneID" id="20242450"/>
<protein>
    <submittedName>
        <fullName evidence="2">Uncharacterized protein</fullName>
    </submittedName>
</protein>
<dbReference type="OrthoDB" id="6060043at2759"/>
<dbReference type="RefSeq" id="XP_009049649.1">
    <property type="nucleotide sequence ID" value="XM_009051401.1"/>
</dbReference>
<feature type="chain" id="PRO_5004716870" evidence="1">
    <location>
        <begin position="19"/>
        <end position="167"/>
    </location>
</feature>